<evidence type="ECO:0000313" key="2">
    <source>
        <dbReference type="Proteomes" id="UP000530320"/>
    </source>
</evidence>
<evidence type="ECO:0000313" key="1">
    <source>
        <dbReference type="EMBL" id="MBB2196550.1"/>
    </source>
</evidence>
<proteinExistence type="predicted"/>
<evidence type="ECO:0008006" key="3">
    <source>
        <dbReference type="Google" id="ProtNLM"/>
    </source>
</evidence>
<protein>
    <recommendedName>
        <fullName evidence="3">Bacteriophage protein</fullName>
    </recommendedName>
</protein>
<accession>A0A7W4JXI8</accession>
<reference evidence="1 2" key="1">
    <citation type="submission" date="2020-04" db="EMBL/GenBank/DDBJ databases">
        <title>Description of novel Gluconacetobacter.</title>
        <authorList>
            <person name="Sombolestani A."/>
        </authorList>
    </citation>
    <scope>NUCLEOTIDE SEQUENCE [LARGE SCALE GENOMIC DNA]</scope>
    <source>
        <strain evidence="1 2">LMG 22058</strain>
    </source>
</reference>
<name>A0A7W4JXI8_9PROT</name>
<comment type="caution">
    <text evidence="1">The sequence shown here is derived from an EMBL/GenBank/DDBJ whole genome shotgun (WGS) entry which is preliminary data.</text>
</comment>
<gene>
    <name evidence="1" type="ORF">HLH44_03570</name>
</gene>
<dbReference type="Proteomes" id="UP000530320">
    <property type="component" value="Unassembled WGS sequence"/>
</dbReference>
<dbReference type="InterPro" id="IPR010877">
    <property type="entry name" value="Phage_Mu_Gp46"/>
</dbReference>
<dbReference type="RefSeq" id="WP_183008138.1">
    <property type="nucleotide sequence ID" value="NZ_JABEQP010000002.1"/>
</dbReference>
<organism evidence="1 2">
    <name type="scientific">Gluconacetobacter dulcium</name>
    <dbReference type="NCBI Taxonomy" id="2729096"/>
    <lineage>
        <taxon>Bacteria</taxon>
        <taxon>Pseudomonadati</taxon>
        <taxon>Pseudomonadota</taxon>
        <taxon>Alphaproteobacteria</taxon>
        <taxon>Acetobacterales</taxon>
        <taxon>Acetobacteraceae</taxon>
        <taxon>Gluconacetobacter</taxon>
    </lineage>
</organism>
<dbReference type="AlphaFoldDB" id="A0A7W4JXI8"/>
<dbReference type="Pfam" id="PF07409">
    <property type="entry name" value="GP46"/>
    <property type="match status" value="1"/>
</dbReference>
<sequence length="166" mass="17711">MDIAITWDSFAERGDWSIAESDLALGDALDSAVLVSIFSDRIAPDQPTSSDTAVGISAPAGPIGSSGADRGGWWGDAFMARPIGSRLWQMRRAVKSGATAIPAEIKIILTEALQWLVDDGVAAAITVDAWWSVVSRQTVEFSVALTEPGVSGARVFRFSWAWGELQ</sequence>
<dbReference type="EMBL" id="JABEQP010000002">
    <property type="protein sequence ID" value="MBB2196550.1"/>
    <property type="molecule type" value="Genomic_DNA"/>
</dbReference>